<evidence type="ECO:0000313" key="2">
    <source>
        <dbReference type="Proteomes" id="UP000298325"/>
    </source>
</evidence>
<sequence>MNWRIGRVRVTGVVIKDRSPKGRFSGGAISFKMDVAIQRIKPAVQ</sequence>
<keyword evidence="2" id="KW-1185">Reference proteome</keyword>
<dbReference type="RefSeq" id="WP_135802977.1">
    <property type="nucleotide sequence ID" value="NZ_SRPF01000002.1"/>
</dbReference>
<comment type="caution">
    <text evidence="1">The sequence shown here is derived from an EMBL/GenBank/DDBJ whole genome shotgun (WGS) entry which is preliminary data.</text>
</comment>
<proteinExistence type="predicted"/>
<organism evidence="1 2">
    <name type="scientific">Marinobacter confluentis</name>
    <dbReference type="NCBI Taxonomy" id="1697557"/>
    <lineage>
        <taxon>Bacteria</taxon>
        <taxon>Pseudomonadati</taxon>
        <taxon>Pseudomonadota</taxon>
        <taxon>Gammaproteobacteria</taxon>
        <taxon>Pseudomonadales</taxon>
        <taxon>Marinobacteraceae</taxon>
        <taxon>Marinobacter</taxon>
    </lineage>
</organism>
<dbReference type="Pfam" id="PF11215">
    <property type="entry name" value="DUF3010"/>
    <property type="match status" value="1"/>
</dbReference>
<name>A0A4Z1BRP1_9GAMM</name>
<protein>
    <submittedName>
        <fullName evidence="1">DUF3010 family protein</fullName>
    </submittedName>
</protein>
<dbReference type="Proteomes" id="UP000298325">
    <property type="component" value="Unassembled WGS sequence"/>
</dbReference>
<reference evidence="1 2" key="1">
    <citation type="submission" date="2019-04" db="EMBL/GenBank/DDBJ databases">
        <authorList>
            <person name="Park S."/>
            <person name="Yoon J.-H."/>
        </authorList>
    </citation>
    <scope>NUCLEOTIDE SEQUENCE [LARGE SCALE GENOMIC DNA]</scope>
    <source>
        <strain evidence="1 2">HJM-18</strain>
    </source>
</reference>
<gene>
    <name evidence="1" type="ORF">E5Q11_08540</name>
</gene>
<dbReference type="AlphaFoldDB" id="A0A4Z1BRP1"/>
<accession>A0A4Z1BRP1</accession>
<evidence type="ECO:0000313" key="1">
    <source>
        <dbReference type="EMBL" id="TGN40315.1"/>
    </source>
</evidence>
<dbReference type="EMBL" id="SRPF01000002">
    <property type="protein sequence ID" value="TGN40315.1"/>
    <property type="molecule type" value="Genomic_DNA"/>
</dbReference>
<dbReference type="InterPro" id="IPR021378">
    <property type="entry name" value="DUF3010"/>
</dbReference>